<dbReference type="Proteomes" id="UP000198741">
    <property type="component" value="Chromosome I"/>
</dbReference>
<sequence length="373" mass="40355">MPASRRTRGLSSVITAATLAAAGTGLYRLRRATRGLPAAMGAPPRRIVSQVAGAPQHEDGVFHNVLPSAQLVPGSTPSLIKGMLTRRDKGKPSGPVPLTDAVTASEAGDLAVTWLGHASALIELDGHWILADPVWGDRVSPSTTIGPHRLHAVPMALEDLPELSAVIISHDHYDHLDLPTVNALLFSQSAPFFVPRGIGAHLRKWGVPEDRIVELDWNDEAKAGRIKLTCTEARHFSGRGLKRNVTLWSSWALTGPEHSVYFGGDTGYTPAFAEIGARLGPFDLTILPIGAYGDQWPDIHMNPEEAWRSHGDLGGRVMLPIHWATFDLALHGWSEPIERLLAVADHDAVIAPQPGERVVPADRTPVTRWWAGL</sequence>
<evidence type="ECO:0000313" key="3">
    <source>
        <dbReference type="Proteomes" id="UP000198741"/>
    </source>
</evidence>
<accession>A0A1H0KH43</accession>
<reference evidence="2 3" key="1">
    <citation type="submission" date="2016-10" db="EMBL/GenBank/DDBJ databases">
        <authorList>
            <person name="de Groot N.N."/>
        </authorList>
    </citation>
    <scope>NUCLEOTIDE SEQUENCE [LARGE SCALE GENOMIC DNA]</scope>
    <source>
        <strain evidence="3">P4-7,KCTC 19426,CECT 7604</strain>
    </source>
</reference>
<dbReference type="AlphaFoldDB" id="A0A1H0KH43"/>
<feature type="domain" description="Metallo-beta-lactamase" evidence="1">
    <location>
        <begin position="127"/>
        <end position="323"/>
    </location>
</feature>
<dbReference type="Gene3D" id="3.60.15.10">
    <property type="entry name" value="Ribonuclease Z/Hydroxyacylglutathione hydrolase-like"/>
    <property type="match status" value="1"/>
</dbReference>
<dbReference type="PANTHER" id="PTHR15032:SF4">
    <property type="entry name" value="N-ACYL-PHOSPHATIDYLETHANOLAMINE-HYDROLYZING PHOSPHOLIPASE D"/>
    <property type="match status" value="1"/>
</dbReference>
<dbReference type="EMBL" id="LT629710">
    <property type="protein sequence ID" value="SDO55215.1"/>
    <property type="molecule type" value="Genomic_DNA"/>
</dbReference>
<dbReference type="Pfam" id="PF12706">
    <property type="entry name" value="Lactamase_B_2"/>
    <property type="match status" value="1"/>
</dbReference>
<dbReference type="GO" id="GO:0005737">
    <property type="term" value="C:cytoplasm"/>
    <property type="evidence" value="ECO:0007669"/>
    <property type="project" value="TreeGrafter"/>
</dbReference>
<dbReference type="RefSeq" id="WP_090475220.1">
    <property type="nucleotide sequence ID" value="NZ_LT629710.1"/>
</dbReference>
<dbReference type="STRING" id="1090615.SAMN04515671_1304"/>
<protein>
    <submittedName>
        <fullName evidence="2">L-ascorbate metabolism protein UlaG, beta-lactamase superfamily</fullName>
    </submittedName>
</protein>
<keyword evidence="3" id="KW-1185">Reference proteome</keyword>
<name>A0A1H0KH43_9ACTN</name>
<dbReference type="SUPFAM" id="SSF56281">
    <property type="entry name" value="Metallo-hydrolase/oxidoreductase"/>
    <property type="match status" value="1"/>
</dbReference>
<evidence type="ECO:0000259" key="1">
    <source>
        <dbReference type="Pfam" id="PF12706"/>
    </source>
</evidence>
<proteinExistence type="predicted"/>
<dbReference type="PANTHER" id="PTHR15032">
    <property type="entry name" value="N-ACYL-PHOSPHATIDYLETHANOLAMINE-HYDROLYZING PHOSPHOLIPASE D"/>
    <property type="match status" value="1"/>
</dbReference>
<dbReference type="InterPro" id="IPR001279">
    <property type="entry name" value="Metallo-B-lactamas"/>
</dbReference>
<gene>
    <name evidence="2" type="ORF">SAMN04515671_1304</name>
</gene>
<dbReference type="OrthoDB" id="9805728at2"/>
<evidence type="ECO:0000313" key="2">
    <source>
        <dbReference type="EMBL" id="SDO55215.1"/>
    </source>
</evidence>
<dbReference type="InterPro" id="IPR036866">
    <property type="entry name" value="RibonucZ/Hydroxyglut_hydro"/>
</dbReference>
<organism evidence="2 3">
    <name type="scientific">Nakamurella panacisegetis</name>
    <dbReference type="NCBI Taxonomy" id="1090615"/>
    <lineage>
        <taxon>Bacteria</taxon>
        <taxon>Bacillati</taxon>
        <taxon>Actinomycetota</taxon>
        <taxon>Actinomycetes</taxon>
        <taxon>Nakamurellales</taxon>
        <taxon>Nakamurellaceae</taxon>
        <taxon>Nakamurella</taxon>
    </lineage>
</organism>